<dbReference type="Proteomes" id="UP000001511">
    <property type="component" value="Chromosome"/>
</dbReference>
<dbReference type="EMBL" id="CP002059">
    <property type="protein sequence ID" value="ADI63056.1"/>
    <property type="molecule type" value="Genomic_DNA"/>
</dbReference>
<name>D7E0E7_NOSA0</name>
<dbReference type="AlphaFoldDB" id="D7E0E7"/>
<dbReference type="Gene3D" id="3.40.50.12140">
    <property type="entry name" value="Domain of unknown function DUF4159"/>
    <property type="match status" value="1"/>
</dbReference>
<dbReference type="OrthoDB" id="529322at2"/>
<evidence type="ECO:0000259" key="1">
    <source>
        <dbReference type="Pfam" id="PF13709"/>
    </source>
</evidence>
<dbReference type="eggNOG" id="ENOG502Z8JR">
    <property type="taxonomic scope" value="Bacteria"/>
</dbReference>
<keyword evidence="3" id="KW-1185">Reference proteome</keyword>
<dbReference type="KEGG" id="naz:Aazo_0558"/>
<protein>
    <recommendedName>
        <fullName evidence="1">DUF4159 domain-containing protein</fullName>
    </recommendedName>
</protein>
<dbReference type="Pfam" id="PF13709">
    <property type="entry name" value="DUF4159"/>
    <property type="match status" value="1"/>
</dbReference>
<dbReference type="RefSeq" id="WP_013190075.1">
    <property type="nucleotide sequence ID" value="NC_014248.1"/>
</dbReference>
<feature type="domain" description="DUF4159" evidence="1">
    <location>
        <begin position="71"/>
        <end position="207"/>
    </location>
</feature>
<dbReference type="InterPro" id="IPR025297">
    <property type="entry name" value="DUF4159"/>
</dbReference>
<evidence type="ECO:0000313" key="3">
    <source>
        <dbReference type="Proteomes" id="UP000001511"/>
    </source>
</evidence>
<sequence length="220" mass="25146">MLFPDLNELDLRYRSQAKARPQVVVSIATAFNMSDHNYQKISDFIQSVERLYPTLQGTAPVGQIDLQINPIEYHLVHLIGWQLLNLEQQQLDTCNEYLQTGGVILIEVPTNGSILTEDIKNLIAYHFEIPLQSWQELSRNHPLRTKPFLFAGLPHIDEELLRISNAGGIILVEGELSAAWGLDDNLTLDRNDIRTAQELGIDFLHFALQRRQMTQLIIHN</sequence>
<dbReference type="HOGENOM" id="CLU_1254864_0_0_3"/>
<reference evidence="2 3" key="1">
    <citation type="journal article" date="2010" name="PLoS ONE">
        <title>Genome erosion in a nitrogen-fixing vertically transmitted endosymbiotic multicellular cyanobacterium.</title>
        <authorList>
            <person name="Ran L."/>
            <person name="Larsson J."/>
            <person name="Vigil-Stenman T."/>
            <person name="Nylander J.A."/>
            <person name="Ininbergs K."/>
            <person name="Zheng W.W."/>
            <person name="Lapidus A."/>
            <person name="Lowry S."/>
            <person name="Haselkorn R."/>
            <person name="Bergman B."/>
        </authorList>
    </citation>
    <scope>NUCLEOTIDE SEQUENCE [LARGE SCALE GENOMIC DNA]</scope>
    <source>
        <strain evidence="2 3">0708</strain>
    </source>
</reference>
<proteinExistence type="predicted"/>
<organism evidence="2 3">
    <name type="scientific">Nostoc azollae (strain 0708)</name>
    <name type="common">Anabaena azollae (strain 0708)</name>
    <dbReference type="NCBI Taxonomy" id="551115"/>
    <lineage>
        <taxon>Bacteria</taxon>
        <taxon>Bacillati</taxon>
        <taxon>Cyanobacteriota</taxon>
        <taxon>Cyanophyceae</taxon>
        <taxon>Nostocales</taxon>
        <taxon>Nostocaceae</taxon>
        <taxon>Trichormus</taxon>
    </lineage>
</organism>
<accession>D7E0E7</accession>
<gene>
    <name evidence="2" type="ordered locus">Aazo_0558</name>
</gene>
<evidence type="ECO:0000313" key="2">
    <source>
        <dbReference type="EMBL" id="ADI63056.1"/>
    </source>
</evidence>